<dbReference type="CDD" id="cd07262">
    <property type="entry name" value="VOC_like"/>
    <property type="match status" value="1"/>
</dbReference>
<evidence type="ECO:0000313" key="3">
    <source>
        <dbReference type="Proteomes" id="UP000094385"/>
    </source>
</evidence>
<name>A0A1E3Q2Y5_LIPST</name>
<dbReference type="SUPFAM" id="SSF54593">
    <property type="entry name" value="Glyoxalase/Bleomycin resistance protein/Dihydroxybiphenyl dioxygenase"/>
    <property type="match status" value="1"/>
</dbReference>
<dbReference type="OrthoDB" id="10249419at2759"/>
<dbReference type="Pfam" id="PF00903">
    <property type="entry name" value="Glyoxalase"/>
    <property type="match status" value="1"/>
</dbReference>
<accession>A0A1E3Q2Y5</accession>
<dbReference type="PROSITE" id="PS51819">
    <property type="entry name" value="VOC"/>
    <property type="match status" value="1"/>
</dbReference>
<dbReference type="InterPro" id="IPR037523">
    <property type="entry name" value="VOC_core"/>
</dbReference>
<keyword evidence="3" id="KW-1185">Reference proteome</keyword>
<protein>
    <recommendedName>
        <fullName evidence="1">VOC domain-containing protein</fullName>
    </recommendedName>
</protein>
<evidence type="ECO:0000259" key="1">
    <source>
        <dbReference type="PROSITE" id="PS51819"/>
    </source>
</evidence>
<dbReference type="InterPro" id="IPR004360">
    <property type="entry name" value="Glyas_Fos-R_dOase_dom"/>
</dbReference>
<feature type="domain" description="VOC" evidence="1">
    <location>
        <begin position="7"/>
        <end position="128"/>
    </location>
</feature>
<sequence>MAESKALIDHFAIYIKDIKKAREFYEPLLTLLGAEVKHDFEEQGYVGYERPGYANQFGFAYDPSKPVGMSHIAFKADNRELVQEFYELAVKNGGQDNGKPGIREQYAPDYYAAFIFDPDGNNVEIATRSQV</sequence>
<dbReference type="AlphaFoldDB" id="A0A1E3Q2Y5"/>
<proteinExistence type="predicted"/>
<gene>
    <name evidence="2" type="ORF">LIPSTDRAFT_65105</name>
</gene>
<dbReference type="InterPro" id="IPR029068">
    <property type="entry name" value="Glyas_Bleomycin-R_OHBP_Dase"/>
</dbReference>
<dbReference type="Proteomes" id="UP000094385">
    <property type="component" value="Unassembled WGS sequence"/>
</dbReference>
<organism evidence="2 3">
    <name type="scientific">Lipomyces starkeyi NRRL Y-11557</name>
    <dbReference type="NCBI Taxonomy" id="675824"/>
    <lineage>
        <taxon>Eukaryota</taxon>
        <taxon>Fungi</taxon>
        <taxon>Dikarya</taxon>
        <taxon>Ascomycota</taxon>
        <taxon>Saccharomycotina</taxon>
        <taxon>Lipomycetes</taxon>
        <taxon>Lipomycetales</taxon>
        <taxon>Lipomycetaceae</taxon>
        <taxon>Lipomyces</taxon>
    </lineage>
</organism>
<dbReference type="EMBL" id="KV454298">
    <property type="protein sequence ID" value="ODQ71387.1"/>
    <property type="molecule type" value="Genomic_DNA"/>
</dbReference>
<dbReference type="PANTHER" id="PTHR35006:SF2">
    <property type="entry name" value="GLYOXALASE FAMILY PROTEIN (AFU_ORTHOLOGUE AFUA_5G14830)"/>
    <property type="match status" value="1"/>
</dbReference>
<reference evidence="2 3" key="1">
    <citation type="journal article" date="2016" name="Proc. Natl. Acad. Sci. U.S.A.">
        <title>Comparative genomics of biotechnologically important yeasts.</title>
        <authorList>
            <person name="Riley R."/>
            <person name="Haridas S."/>
            <person name="Wolfe K.H."/>
            <person name="Lopes M.R."/>
            <person name="Hittinger C.T."/>
            <person name="Goeker M."/>
            <person name="Salamov A.A."/>
            <person name="Wisecaver J.H."/>
            <person name="Long T.M."/>
            <person name="Calvey C.H."/>
            <person name="Aerts A.L."/>
            <person name="Barry K.W."/>
            <person name="Choi C."/>
            <person name="Clum A."/>
            <person name="Coughlan A.Y."/>
            <person name="Deshpande S."/>
            <person name="Douglass A.P."/>
            <person name="Hanson S.J."/>
            <person name="Klenk H.-P."/>
            <person name="LaButti K.M."/>
            <person name="Lapidus A."/>
            <person name="Lindquist E.A."/>
            <person name="Lipzen A.M."/>
            <person name="Meier-Kolthoff J.P."/>
            <person name="Ohm R.A."/>
            <person name="Otillar R.P."/>
            <person name="Pangilinan J.L."/>
            <person name="Peng Y."/>
            <person name="Rokas A."/>
            <person name="Rosa C.A."/>
            <person name="Scheuner C."/>
            <person name="Sibirny A.A."/>
            <person name="Slot J.C."/>
            <person name="Stielow J.B."/>
            <person name="Sun H."/>
            <person name="Kurtzman C.P."/>
            <person name="Blackwell M."/>
            <person name="Grigoriev I.V."/>
            <person name="Jeffries T.W."/>
        </authorList>
    </citation>
    <scope>NUCLEOTIDE SEQUENCE [LARGE SCALE GENOMIC DNA]</scope>
    <source>
        <strain evidence="2 3">NRRL Y-11557</strain>
    </source>
</reference>
<evidence type="ECO:0000313" key="2">
    <source>
        <dbReference type="EMBL" id="ODQ71387.1"/>
    </source>
</evidence>
<dbReference type="Gene3D" id="3.10.180.10">
    <property type="entry name" value="2,3-Dihydroxybiphenyl 1,2-Dioxygenase, domain 1"/>
    <property type="match status" value="1"/>
</dbReference>
<dbReference type="STRING" id="675824.A0A1E3Q2Y5"/>
<dbReference type="PANTHER" id="PTHR35006">
    <property type="entry name" value="GLYOXALASE FAMILY PROTEIN (AFU_ORTHOLOGUE AFUA_5G14830)"/>
    <property type="match status" value="1"/>
</dbReference>